<evidence type="ECO:0000256" key="4">
    <source>
        <dbReference type="ARBA" id="ARBA00023065"/>
    </source>
</evidence>
<keyword evidence="2" id="KW-0813">Transport</keyword>
<evidence type="ECO:0000256" key="5">
    <source>
        <dbReference type="ARBA" id="ARBA00023136"/>
    </source>
</evidence>
<comment type="subcellular location">
    <subcellularLocation>
        <location evidence="1">Membrane</location>
    </subcellularLocation>
</comment>
<comment type="caution">
    <text evidence="7">The sequence shown here is derived from an EMBL/GenBank/DDBJ whole genome shotgun (WGS) entry which is preliminary data.</text>
</comment>
<keyword evidence="5" id="KW-0472">Membrane</keyword>
<keyword evidence="3" id="KW-0375">Hydrogen ion transport</keyword>
<protein>
    <submittedName>
        <fullName evidence="7">F0F1 ATP synthase subunit delta</fullName>
    </submittedName>
</protein>
<dbReference type="InterPro" id="IPR000711">
    <property type="entry name" value="ATPase_OSCP/dsu"/>
</dbReference>
<evidence type="ECO:0000256" key="2">
    <source>
        <dbReference type="ARBA" id="ARBA00022448"/>
    </source>
</evidence>
<evidence type="ECO:0000313" key="7">
    <source>
        <dbReference type="EMBL" id="MBA0086983.1"/>
    </source>
</evidence>
<dbReference type="GO" id="GO:0046933">
    <property type="term" value="F:proton-transporting ATP synthase activity, rotational mechanism"/>
    <property type="evidence" value="ECO:0007669"/>
    <property type="project" value="InterPro"/>
</dbReference>
<dbReference type="Pfam" id="PF00213">
    <property type="entry name" value="OSCP"/>
    <property type="match status" value="1"/>
</dbReference>
<keyword evidence="4" id="KW-0406">Ion transport</keyword>
<name>A0A7V8SYE4_9BACT</name>
<dbReference type="AlphaFoldDB" id="A0A7V8SYE4"/>
<sequence length="130" mass="14189">MISNKQAQREAKQLFRFCMKGQMLDENRIRQVVRYVIAAGHRGGPAILARLLRLVRLDRAQHTASVESATPLPADLQAAIQAGLTHTYGSGLTTTFAQRTSLIGGVRIQVGADVYDGSILARLAALERSF</sequence>
<proteinExistence type="predicted"/>
<accession>A0A7V8SYE4</accession>
<dbReference type="EMBL" id="JACDQQ010001770">
    <property type="protein sequence ID" value="MBA0086983.1"/>
    <property type="molecule type" value="Genomic_DNA"/>
</dbReference>
<keyword evidence="6" id="KW-0066">ATP synthesis</keyword>
<dbReference type="GO" id="GO:0016020">
    <property type="term" value="C:membrane"/>
    <property type="evidence" value="ECO:0007669"/>
    <property type="project" value="UniProtKB-SubCell"/>
</dbReference>
<evidence type="ECO:0000256" key="1">
    <source>
        <dbReference type="ARBA" id="ARBA00004370"/>
    </source>
</evidence>
<organism evidence="7 8">
    <name type="scientific">Candidatus Acidiferrum panamense</name>
    <dbReference type="NCBI Taxonomy" id="2741543"/>
    <lineage>
        <taxon>Bacteria</taxon>
        <taxon>Pseudomonadati</taxon>
        <taxon>Acidobacteriota</taxon>
        <taxon>Terriglobia</taxon>
        <taxon>Candidatus Acidiferrales</taxon>
        <taxon>Candidatus Acidiferrum</taxon>
    </lineage>
</organism>
<dbReference type="Proteomes" id="UP000567293">
    <property type="component" value="Unassembled WGS sequence"/>
</dbReference>
<gene>
    <name evidence="7" type="ORF">HRJ53_18530</name>
</gene>
<evidence type="ECO:0000313" key="8">
    <source>
        <dbReference type="Proteomes" id="UP000567293"/>
    </source>
</evidence>
<evidence type="ECO:0000256" key="6">
    <source>
        <dbReference type="ARBA" id="ARBA00023310"/>
    </source>
</evidence>
<keyword evidence="8" id="KW-1185">Reference proteome</keyword>
<reference evidence="7" key="1">
    <citation type="submission" date="2020-06" db="EMBL/GenBank/DDBJ databases">
        <title>Legume-microbial interactions unlock mineral nutrients during tropical forest succession.</title>
        <authorList>
            <person name="Epihov D.Z."/>
        </authorList>
    </citation>
    <scope>NUCLEOTIDE SEQUENCE [LARGE SCALE GENOMIC DNA]</scope>
    <source>
        <strain evidence="7">Pan2503</strain>
    </source>
</reference>
<evidence type="ECO:0000256" key="3">
    <source>
        <dbReference type="ARBA" id="ARBA00022781"/>
    </source>
</evidence>